<protein>
    <submittedName>
        <fullName evidence="1">Uncharacterized protein</fullName>
    </submittedName>
</protein>
<proteinExistence type="predicted"/>
<gene>
    <name evidence="1" type="ORF">ABEG20_02305</name>
</gene>
<evidence type="ECO:0000313" key="1">
    <source>
        <dbReference type="EMBL" id="XBO48432.1"/>
    </source>
</evidence>
<dbReference type="AlphaFoldDB" id="A0AAU7K773"/>
<reference evidence="1" key="1">
    <citation type="submission" date="2024-05" db="EMBL/GenBank/DDBJ databases">
        <authorList>
            <person name="Kim S."/>
            <person name="Heo J."/>
            <person name="Choi H."/>
            <person name="Choi Y."/>
            <person name="Kwon S.-W."/>
            <person name="Kim Y."/>
        </authorList>
    </citation>
    <scope>NUCLEOTIDE SEQUENCE</scope>
    <source>
        <strain evidence="1">KACC 23697</strain>
    </source>
</reference>
<dbReference type="RefSeq" id="WP_406825803.1">
    <property type="nucleotide sequence ID" value="NZ_CP157485.1"/>
</dbReference>
<dbReference type="EMBL" id="CP157485">
    <property type="protein sequence ID" value="XBO48432.1"/>
    <property type="molecule type" value="Genomic_DNA"/>
</dbReference>
<sequence>MKKIKDLIATGQAPLHIKSLIKKPKPTYLVKTRASKIYQTNSLQLDLYFKSPI</sequence>
<accession>A0AAU7K773</accession>
<name>A0AAU7K773_9SPHI</name>
<organism evidence="1">
    <name type="scientific">Pedobacter sp. KACC 23697</name>
    <dbReference type="NCBI Taxonomy" id="3149230"/>
    <lineage>
        <taxon>Bacteria</taxon>
        <taxon>Pseudomonadati</taxon>
        <taxon>Bacteroidota</taxon>
        <taxon>Sphingobacteriia</taxon>
        <taxon>Sphingobacteriales</taxon>
        <taxon>Sphingobacteriaceae</taxon>
        <taxon>Pedobacter</taxon>
    </lineage>
</organism>